<reference evidence="1 2" key="1">
    <citation type="journal article" date="2021" name="Comput. Struct. Biotechnol. J.">
        <title>De novo genome assembly of the potent medicinal plant Rehmannia glutinosa using nanopore technology.</title>
        <authorList>
            <person name="Ma L."/>
            <person name="Dong C."/>
            <person name="Song C."/>
            <person name="Wang X."/>
            <person name="Zheng X."/>
            <person name="Niu Y."/>
            <person name="Chen S."/>
            <person name="Feng W."/>
        </authorList>
    </citation>
    <scope>NUCLEOTIDE SEQUENCE [LARGE SCALE GENOMIC DNA]</scope>
    <source>
        <strain evidence="1">DH-2019</strain>
    </source>
</reference>
<accession>A0ABR0XXK8</accession>
<protein>
    <submittedName>
        <fullName evidence="1">Uncharacterized protein</fullName>
    </submittedName>
</protein>
<keyword evidence="2" id="KW-1185">Reference proteome</keyword>
<sequence>MPWICIYIDAACVACSARLLWRPMFSTVFEAKRFGSRVRTKDKLAWVSNLVLMSTTMANFAASLGSMEDHAKLSRFRHSGDYDRGKSEIRMHLVYKGVKQTSSSYKWSIDWILVLQSIGVALGTNAPLLRWEVELPEKTLTNICSEVDKIIEIGKKKRPKNLIEILHKSVNFNGVKEFDINEVESLNSQEPPNNWSLPVVTLTSIAISLPNITDHESNQLWTALSEGLYFAKLIEKSLDRKRDLTIIWHAADVIWVGVELYRIWQDKDLKGRTYKEMLQKLSDIAEKTFRNFTN</sequence>
<name>A0ABR0XXK8_REHGL</name>
<evidence type="ECO:0000313" key="2">
    <source>
        <dbReference type="Proteomes" id="UP001318860"/>
    </source>
</evidence>
<dbReference type="PANTHER" id="PTHR35307:SF3">
    <property type="entry name" value="DUF4220 DOMAIN-CONTAINING PROTEIN"/>
    <property type="match status" value="1"/>
</dbReference>
<dbReference type="Proteomes" id="UP001318860">
    <property type="component" value="Unassembled WGS sequence"/>
</dbReference>
<gene>
    <name evidence="1" type="ORF">DH2020_000824</name>
</gene>
<dbReference type="PANTHER" id="PTHR35307">
    <property type="entry name" value="PROTEIN, PUTATIVE-RELATED"/>
    <property type="match status" value="1"/>
</dbReference>
<comment type="caution">
    <text evidence="1">The sequence shown here is derived from an EMBL/GenBank/DDBJ whole genome shotgun (WGS) entry which is preliminary data.</text>
</comment>
<proteinExistence type="predicted"/>
<organism evidence="1 2">
    <name type="scientific">Rehmannia glutinosa</name>
    <name type="common">Chinese foxglove</name>
    <dbReference type="NCBI Taxonomy" id="99300"/>
    <lineage>
        <taxon>Eukaryota</taxon>
        <taxon>Viridiplantae</taxon>
        <taxon>Streptophyta</taxon>
        <taxon>Embryophyta</taxon>
        <taxon>Tracheophyta</taxon>
        <taxon>Spermatophyta</taxon>
        <taxon>Magnoliopsida</taxon>
        <taxon>eudicotyledons</taxon>
        <taxon>Gunneridae</taxon>
        <taxon>Pentapetalae</taxon>
        <taxon>asterids</taxon>
        <taxon>lamiids</taxon>
        <taxon>Lamiales</taxon>
        <taxon>Orobanchaceae</taxon>
        <taxon>Rehmannieae</taxon>
        <taxon>Rehmannia</taxon>
    </lineage>
</organism>
<dbReference type="EMBL" id="JABTTQ020000001">
    <property type="protein sequence ID" value="KAK6163960.1"/>
    <property type="molecule type" value="Genomic_DNA"/>
</dbReference>
<evidence type="ECO:0000313" key="1">
    <source>
        <dbReference type="EMBL" id="KAK6163960.1"/>
    </source>
</evidence>